<dbReference type="Pfam" id="PF00893">
    <property type="entry name" value="Multi_Drug_Res"/>
    <property type="match status" value="1"/>
</dbReference>
<dbReference type="SUPFAM" id="SSF103481">
    <property type="entry name" value="Multidrug resistance efflux transporter EmrE"/>
    <property type="match status" value="1"/>
</dbReference>
<evidence type="ECO:0000313" key="9">
    <source>
        <dbReference type="EMBL" id="RSU14740.1"/>
    </source>
</evidence>
<dbReference type="EMBL" id="NGKC01000001">
    <property type="protein sequence ID" value="RSU14740.1"/>
    <property type="molecule type" value="Genomic_DNA"/>
</dbReference>
<evidence type="ECO:0000256" key="4">
    <source>
        <dbReference type="ARBA" id="ARBA00022692"/>
    </source>
</evidence>
<dbReference type="RefSeq" id="WP_126811789.1">
    <property type="nucleotide sequence ID" value="NZ_NGKC01000001.1"/>
</dbReference>
<dbReference type="FunFam" id="1.10.3730.20:FF:000001">
    <property type="entry name" value="Quaternary ammonium compound resistance transporter SugE"/>
    <property type="match status" value="1"/>
</dbReference>
<evidence type="ECO:0000256" key="7">
    <source>
        <dbReference type="RuleBase" id="RU003942"/>
    </source>
</evidence>
<dbReference type="GO" id="GO:0005886">
    <property type="term" value="C:plasma membrane"/>
    <property type="evidence" value="ECO:0007669"/>
    <property type="project" value="UniProtKB-SubCell"/>
</dbReference>
<dbReference type="PANTHER" id="PTHR30561:SF0">
    <property type="entry name" value="GUANIDINIUM EXPORTER"/>
    <property type="match status" value="1"/>
</dbReference>
<protein>
    <submittedName>
        <fullName evidence="9">QacE family quaternary ammonium compound efflux SMR transporter</fullName>
    </submittedName>
</protein>
<sequence length="109" mass="11485">MAFLRLLLAGAMEICWAFTLGKSEGFSHLGWSIATLVILVISLYVLETVVEEFGVGMTYAVFTGIGTGGTALLGIFVFNETSNPMKLISLAVLLTGIVGLKLTTPKGGN</sequence>
<dbReference type="InterPro" id="IPR045324">
    <property type="entry name" value="Small_multidrug_res"/>
</dbReference>
<reference evidence="9 10" key="1">
    <citation type="submission" date="2017-05" db="EMBL/GenBank/DDBJ databases">
        <title>Vagococcus spp. assemblies.</title>
        <authorList>
            <person name="Gulvik C.A."/>
        </authorList>
    </citation>
    <scope>NUCLEOTIDE SEQUENCE [LARGE SCALE GENOMIC DNA]</scope>
    <source>
        <strain evidence="9 10">LMG 24798</strain>
    </source>
</reference>
<accession>A0A430B328</accession>
<feature type="transmembrane region" description="Helical" evidence="8">
    <location>
        <begin position="58"/>
        <end position="78"/>
    </location>
</feature>
<dbReference type="InterPro" id="IPR037185">
    <property type="entry name" value="EmrE-like"/>
</dbReference>
<keyword evidence="2" id="KW-0813">Transport</keyword>
<evidence type="ECO:0000256" key="2">
    <source>
        <dbReference type="ARBA" id="ARBA00022448"/>
    </source>
</evidence>
<feature type="transmembrane region" description="Helical" evidence="8">
    <location>
        <begin position="84"/>
        <end position="103"/>
    </location>
</feature>
<dbReference type="GO" id="GO:0022857">
    <property type="term" value="F:transmembrane transporter activity"/>
    <property type="evidence" value="ECO:0007669"/>
    <property type="project" value="InterPro"/>
</dbReference>
<keyword evidence="3" id="KW-1003">Cell membrane</keyword>
<proteinExistence type="inferred from homology"/>
<evidence type="ECO:0000256" key="8">
    <source>
        <dbReference type="SAM" id="Phobius"/>
    </source>
</evidence>
<keyword evidence="10" id="KW-1185">Reference proteome</keyword>
<dbReference type="InterPro" id="IPR000390">
    <property type="entry name" value="Small_drug/metabolite_transptr"/>
</dbReference>
<evidence type="ECO:0000256" key="3">
    <source>
        <dbReference type="ARBA" id="ARBA00022475"/>
    </source>
</evidence>
<comment type="caution">
    <text evidence="9">The sequence shown here is derived from an EMBL/GenBank/DDBJ whole genome shotgun (WGS) entry which is preliminary data.</text>
</comment>
<comment type="similarity">
    <text evidence="7">Belongs to the drug/metabolite transporter (DMT) superfamily. Small multidrug resistance (SMR) (TC 2.A.7.1) family.</text>
</comment>
<keyword evidence="5 8" id="KW-1133">Transmembrane helix</keyword>
<feature type="transmembrane region" description="Helical" evidence="8">
    <location>
        <begin position="27"/>
        <end position="46"/>
    </location>
</feature>
<dbReference type="Proteomes" id="UP000286773">
    <property type="component" value="Unassembled WGS sequence"/>
</dbReference>
<dbReference type="PANTHER" id="PTHR30561">
    <property type="entry name" value="SMR FAMILY PROTON-DEPENDENT DRUG EFFLUX TRANSPORTER SUGE"/>
    <property type="match status" value="1"/>
</dbReference>
<name>A0A430B328_9ENTE</name>
<gene>
    <name evidence="9" type="ORF">CBF27_01830</name>
</gene>
<evidence type="ECO:0000313" key="10">
    <source>
        <dbReference type="Proteomes" id="UP000286773"/>
    </source>
</evidence>
<dbReference type="AlphaFoldDB" id="A0A430B328"/>
<keyword evidence="4 7" id="KW-0812">Transmembrane</keyword>
<keyword evidence="6 8" id="KW-0472">Membrane</keyword>
<evidence type="ECO:0000256" key="6">
    <source>
        <dbReference type="ARBA" id="ARBA00023136"/>
    </source>
</evidence>
<organism evidence="9 10">
    <name type="scientific">Vagococcus acidifermentans</name>
    <dbReference type="NCBI Taxonomy" id="564710"/>
    <lineage>
        <taxon>Bacteria</taxon>
        <taxon>Bacillati</taxon>
        <taxon>Bacillota</taxon>
        <taxon>Bacilli</taxon>
        <taxon>Lactobacillales</taxon>
        <taxon>Enterococcaceae</taxon>
        <taxon>Vagococcus</taxon>
    </lineage>
</organism>
<evidence type="ECO:0000256" key="1">
    <source>
        <dbReference type="ARBA" id="ARBA00004651"/>
    </source>
</evidence>
<comment type="subcellular location">
    <subcellularLocation>
        <location evidence="1 7">Cell membrane</location>
        <topology evidence="1 7">Multi-pass membrane protein</topology>
    </subcellularLocation>
</comment>
<dbReference type="OrthoDB" id="2168659at2"/>
<dbReference type="Gene3D" id="1.10.3730.20">
    <property type="match status" value="1"/>
</dbReference>
<evidence type="ECO:0000256" key="5">
    <source>
        <dbReference type="ARBA" id="ARBA00022989"/>
    </source>
</evidence>